<evidence type="ECO:0000313" key="3">
    <source>
        <dbReference type="Proteomes" id="UP000003163"/>
    </source>
</evidence>
<reference evidence="2 3" key="1">
    <citation type="submission" date="2011-08" db="EMBL/GenBank/DDBJ databases">
        <authorList>
            <person name="Liu Z.J."/>
            <person name="Shi F.L."/>
            <person name="Lu J.Q."/>
            <person name="Li M."/>
            <person name="Wang Z.L."/>
        </authorList>
    </citation>
    <scope>NUCLEOTIDE SEQUENCE [LARGE SCALE GENOMIC DNA]</scope>
    <source>
        <strain evidence="2 3">USNM 41457</strain>
    </source>
</reference>
<organism evidence="2 3">
    <name type="scientific">Edhazardia aedis (strain USNM 41457)</name>
    <name type="common">Microsporidian parasite</name>
    <dbReference type="NCBI Taxonomy" id="1003232"/>
    <lineage>
        <taxon>Eukaryota</taxon>
        <taxon>Fungi</taxon>
        <taxon>Fungi incertae sedis</taxon>
        <taxon>Microsporidia</taxon>
        <taxon>Edhazardia</taxon>
    </lineage>
</organism>
<dbReference type="InParanoid" id="J9D9E1"/>
<feature type="signal peptide" evidence="1">
    <location>
        <begin position="1"/>
        <end position="33"/>
    </location>
</feature>
<evidence type="ECO:0000313" key="2">
    <source>
        <dbReference type="EMBL" id="EJW04396.1"/>
    </source>
</evidence>
<dbReference type="HOGENOM" id="CLU_1224758_0_0_1"/>
<dbReference type="EMBL" id="AFBI03000019">
    <property type="protein sequence ID" value="EJW04396.1"/>
    <property type="molecule type" value="Genomic_DNA"/>
</dbReference>
<sequence length="226" mass="26042">MESLQSYLFKFLNTTKILLYVQLLCLSANYVKASQACCNAASENPPLWPEPQFASNNPFADIIEKITNLKKTAKEIKDGDIENDKSLLQYKSYQYPFLLKKNASETFELCLSLLADNNKIITENLEKVLDAEQFFIEAEAFEPNPLTSYFVFKNRHMSTQLFNMYLKEKGLRLIELPERIHGFDVNQLESNVNKIAGPIHERIDIVRDDIIAKLLNTNMADMCKMQ</sequence>
<name>J9D9E1_EDHAE</name>
<dbReference type="Proteomes" id="UP000003163">
    <property type="component" value="Unassembled WGS sequence"/>
</dbReference>
<proteinExistence type="predicted"/>
<feature type="chain" id="PRO_5003821450" evidence="1">
    <location>
        <begin position="34"/>
        <end position="226"/>
    </location>
</feature>
<accession>J9D9E1</accession>
<dbReference type="VEuPathDB" id="MicrosporidiaDB:EDEG_01360"/>
<evidence type="ECO:0000256" key="1">
    <source>
        <dbReference type="SAM" id="SignalP"/>
    </source>
</evidence>
<keyword evidence="1" id="KW-0732">Signal</keyword>
<comment type="caution">
    <text evidence="2">The sequence shown here is derived from an EMBL/GenBank/DDBJ whole genome shotgun (WGS) entry which is preliminary data.</text>
</comment>
<protein>
    <submittedName>
        <fullName evidence="2">Uncharacterized protein</fullName>
    </submittedName>
</protein>
<gene>
    <name evidence="2" type="ORF">EDEG_01360</name>
</gene>
<keyword evidence="3" id="KW-1185">Reference proteome</keyword>
<dbReference type="AlphaFoldDB" id="J9D9E1"/>
<reference evidence="3" key="2">
    <citation type="submission" date="2015-07" db="EMBL/GenBank/DDBJ databases">
        <title>Contrasting host-pathogen interactions and genome evolution in two generalist and specialist microsporidian pathogens of mosquitoes.</title>
        <authorList>
            <consortium name="The Broad Institute Genomics Platform"/>
            <consortium name="The Broad Institute Genome Sequencing Center for Infectious Disease"/>
            <person name="Cuomo C.A."/>
            <person name="Sanscrainte N.D."/>
            <person name="Goldberg J.M."/>
            <person name="Heiman D."/>
            <person name="Young S."/>
            <person name="Zeng Q."/>
            <person name="Becnel J.J."/>
            <person name="Birren B.W."/>
        </authorList>
    </citation>
    <scope>NUCLEOTIDE SEQUENCE [LARGE SCALE GENOMIC DNA]</scope>
    <source>
        <strain evidence="3">USNM 41457</strain>
    </source>
</reference>